<dbReference type="Pfam" id="PF22615">
    <property type="entry name" value="IPMS_D2"/>
    <property type="match status" value="1"/>
</dbReference>
<feature type="region of interest" description="Regulatory domain" evidence="10">
    <location>
        <begin position="441"/>
        <end position="559"/>
    </location>
</feature>
<feature type="binding site" evidence="10">
    <location>
        <position position="248"/>
    </location>
    <ligand>
        <name>Mg(2+)</name>
        <dbReference type="ChEBI" id="CHEBI:18420"/>
    </ligand>
</feature>
<comment type="subunit">
    <text evidence="10">Homodimer.</text>
</comment>
<dbReference type="GO" id="GO:0003852">
    <property type="term" value="F:2-isopropylmalate synthase activity"/>
    <property type="evidence" value="ECO:0007669"/>
    <property type="project" value="UniProtKB-UniRule"/>
</dbReference>
<comment type="caution">
    <text evidence="12">The sequence shown here is derived from an EMBL/GenBank/DDBJ whole genome shotgun (WGS) entry which is preliminary data.</text>
</comment>
<feature type="binding site" evidence="10">
    <location>
        <position position="282"/>
    </location>
    <ligand>
        <name>Mg(2+)</name>
        <dbReference type="ChEBI" id="CHEBI:18420"/>
    </ligand>
</feature>
<feature type="domain" description="Pyruvate carboxyltransferase" evidence="11">
    <location>
        <begin position="32"/>
        <end position="307"/>
    </location>
</feature>
<keyword evidence="5 10" id="KW-0432">Leucine biosynthesis</keyword>
<dbReference type="GO" id="GO:0003985">
    <property type="term" value="F:acetyl-CoA C-acetyltransferase activity"/>
    <property type="evidence" value="ECO:0007669"/>
    <property type="project" value="UniProtKB-UniRule"/>
</dbReference>
<dbReference type="Pfam" id="PF08502">
    <property type="entry name" value="LeuA_dimer"/>
    <property type="match status" value="1"/>
</dbReference>
<dbReference type="InterPro" id="IPR013785">
    <property type="entry name" value="Aldolase_TIM"/>
</dbReference>
<dbReference type="Pfam" id="PF00682">
    <property type="entry name" value="HMGL-like"/>
    <property type="match status" value="1"/>
</dbReference>
<dbReference type="Gene3D" id="3.30.160.270">
    <property type="match status" value="1"/>
</dbReference>
<dbReference type="SUPFAM" id="SSF51569">
    <property type="entry name" value="Aldolase"/>
    <property type="match status" value="1"/>
</dbReference>
<evidence type="ECO:0000256" key="5">
    <source>
        <dbReference type="ARBA" id="ARBA00022430"/>
    </source>
</evidence>
<sequence length="559" mass="62709">MKAGFDHKKYKPFAPIEMPNRAWPNRSITQAPNWCSVDLRDGNQALPNPMNVEQKTRMFKLLLELGFKEIEVGFPSASQADFDFVRVLIEENMIPDDVTIQVLTQAREDLISRSYESLVGVKQAIVHVYNSTSFVQREQVFRRDKQGITDIALNGASLVKSYAEKYPETQWSFQYSPESFSQTELDYAVDVCSQVIDVWQKDNKDQRVIINLPATVESAMPNVFADQIEWFCNNIPQRDSIEISLHTHNDRGCGIAAAEMGILAGADRIEGTLLGNGERTGNMDIVTMAMNLYSQGIDPELDLSNMAEIVECVEYCTQLPVHPRHAWAGELVYTAFSGSHQDAIRKSIDFHNENGREHWNVAYLPIDPRDIGREYEEVVRINSQSGKGGVALVLERDFGITLPKWMHGELSVLVQAHVDKSGEEITPAKIHEIFQSNFIQVSDLWTLRDYSIKTKEDYVELEFNIGQSPAFKGAGKGAFEAMVDAVKRRSSMNIRVLHFDEFALTEGTRSDAIAAVAIEVEDKIYSACAIDEDITKAGLQALLSAMDSAVKLEQLAKAV</sequence>
<evidence type="ECO:0000313" key="12">
    <source>
        <dbReference type="EMBL" id="TCJ88221.1"/>
    </source>
</evidence>
<dbReference type="InterPro" id="IPR036230">
    <property type="entry name" value="LeuA_allosteric_dom_sf"/>
</dbReference>
<dbReference type="GO" id="GO:0005737">
    <property type="term" value="C:cytoplasm"/>
    <property type="evidence" value="ECO:0007669"/>
    <property type="project" value="UniProtKB-SubCell"/>
</dbReference>
<dbReference type="InterPro" id="IPR005668">
    <property type="entry name" value="IPM_Synthase"/>
</dbReference>
<evidence type="ECO:0000256" key="6">
    <source>
        <dbReference type="ARBA" id="ARBA00022605"/>
    </source>
</evidence>
<dbReference type="RefSeq" id="WP_131903925.1">
    <property type="nucleotide sequence ID" value="NZ_BAAAFU010000008.1"/>
</dbReference>
<accession>A0A4R1FBV7</accession>
<dbReference type="OrthoDB" id="9803573at2"/>
<comment type="cofactor">
    <cofactor evidence="10">
        <name>Mg(2+)</name>
        <dbReference type="ChEBI" id="CHEBI:18420"/>
    </cofactor>
</comment>
<dbReference type="InterPro" id="IPR000891">
    <property type="entry name" value="PYR_CT"/>
</dbReference>
<dbReference type="SUPFAM" id="SSF110921">
    <property type="entry name" value="2-isopropylmalate synthase LeuA, allosteric (dimerisation) domain"/>
    <property type="match status" value="1"/>
</dbReference>
<name>A0A4R1FBV7_9GAMM</name>
<dbReference type="PROSITE" id="PS50991">
    <property type="entry name" value="PYR_CT"/>
    <property type="match status" value="1"/>
</dbReference>
<dbReference type="EC" id="2.3.3.13" evidence="4 10"/>
<comment type="pathway">
    <text evidence="2 10">Amino-acid biosynthesis; L-leucine biosynthesis; L-leucine from 3-methyl-2-oxobutanoate: step 1/4.</text>
</comment>
<dbReference type="Gene3D" id="3.20.20.70">
    <property type="entry name" value="Aldolase class I"/>
    <property type="match status" value="1"/>
</dbReference>
<dbReference type="PROSITE" id="PS00815">
    <property type="entry name" value="AIPM_HOMOCIT_SYNTH_1"/>
    <property type="match status" value="1"/>
</dbReference>
<comment type="similarity">
    <text evidence="3 10">Belongs to the alpha-IPM synthase/homocitrate synthase family. LeuA type 2 subfamily.</text>
</comment>
<keyword evidence="10" id="KW-0460">Magnesium</keyword>
<keyword evidence="13" id="KW-1185">Reference proteome</keyword>
<dbReference type="UniPathway" id="UPA00048">
    <property type="reaction ID" value="UER00070"/>
</dbReference>
<evidence type="ECO:0000256" key="1">
    <source>
        <dbReference type="ARBA" id="ARBA00000064"/>
    </source>
</evidence>
<dbReference type="PANTHER" id="PTHR46911:SF1">
    <property type="entry name" value="2-ISOPROPYLMALATE SYNTHASE"/>
    <property type="match status" value="1"/>
</dbReference>
<keyword evidence="8 10" id="KW-0479">Metal-binding</keyword>
<evidence type="ECO:0000256" key="2">
    <source>
        <dbReference type="ARBA" id="ARBA00004689"/>
    </source>
</evidence>
<reference evidence="12 13" key="1">
    <citation type="submission" date="2019-03" db="EMBL/GenBank/DDBJ databases">
        <title>Genomic Encyclopedia of Type Strains, Phase IV (KMG-IV): sequencing the most valuable type-strain genomes for metagenomic binning, comparative biology and taxonomic classification.</title>
        <authorList>
            <person name="Goeker M."/>
        </authorList>
    </citation>
    <scope>NUCLEOTIDE SEQUENCE [LARGE SCALE GENOMIC DNA]</scope>
    <source>
        <strain evidence="12 13">DSM 24830</strain>
    </source>
</reference>
<proteinExistence type="inferred from homology"/>
<evidence type="ECO:0000259" key="11">
    <source>
        <dbReference type="PROSITE" id="PS50991"/>
    </source>
</evidence>
<dbReference type="EMBL" id="SMFQ01000002">
    <property type="protein sequence ID" value="TCJ88221.1"/>
    <property type="molecule type" value="Genomic_DNA"/>
</dbReference>
<dbReference type="AlphaFoldDB" id="A0A4R1FBV7"/>
<organism evidence="12 13">
    <name type="scientific">Cocleimonas flava</name>
    <dbReference type="NCBI Taxonomy" id="634765"/>
    <lineage>
        <taxon>Bacteria</taxon>
        <taxon>Pseudomonadati</taxon>
        <taxon>Pseudomonadota</taxon>
        <taxon>Gammaproteobacteria</taxon>
        <taxon>Thiotrichales</taxon>
        <taxon>Thiotrichaceae</taxon>
        <taxon>Cocleimonas</taxon>
    </lineage>
</organism>
<keyword evidence="6 10" id="KW-0028">Amino-acid biosynthesis</keyword>
<dbReference type="CDD" id="cd07942">
    <property type="entry name" value="DRE_TIM_LeuA"/>
    <property type="match status" value="1"/>
</dbReference>
<feature type="binding site" evidence="10">
    <location>
        <position position="41"/>
    </location>
    <ligand>
        <name>Mg(2+)</name>
        <dbReference type="ChEBI" id="CHEBI:18420"/>
    </ligand>
</feature>
<keyword evidence="7 10" id="KW-0808">Transferase</keyword>
<dbReference type="InterPro" id="IPR002034">
    <property type="entry name" value="AIPM/Hcit_synth_CS"/>
</dbReference>
<comment type="subcellular location">
    <subcellularLocation>
        <location evidence="10">Cytoplasm</location>
    </subcellularLocation>
</comment>
<evidence type="ECO:0000256" key="9">
    <source>
        <dbReference type="ARBA" id="ARBA00023304"/>
    </source>
</evidence>
<dbReference type="HAMAP" id="MF_00572">
    <property type="entry name" value="LeuA_type2"/>
    <property type="match status" value="1"/>
</dbReference>
<dbReference type="SUPFAM" id="SSF89000">
    <property type="entry name" value="post-HMGL domain-like"/>
    <property type="match status" value="1"/>
</dbReference>
<dbReference type="SMART" id="SM00917">
    <property type="entry name" value="LeuA_dimer"/>
    <property type="match status" value="1"/>
</dbReference>
<evidence type="ECO:0000313" key="13">
    <source>
        <dbReference type="Proteomes" id="UP000294887"/>
    </source>
</evidence>
<dbReference type="GO" id="GO:0000287">
    <property type="term" value="F:magnesium ion binding"/>
    <property type="evidence" value="ECO:0007669"/>
    <property type="project" value="UniProtKB-UniRule"/>
</dbReference>
<gene>
    <name evidence="10" type="primary">leuA</name>
    <name evidence="12" type="ORF">EV695_0061</name>
</gene>
<evidence type="ECO:0000256" key="3">
    <source>
        <dbReference type="ARBA" id="ARBA00009767"/>
    </source>
</evidence>
<keyword evidence="9 10" id="KW-0100">Branched-chain amino acid biosynthesis</keyword>
<dbReference type="GO" id="GO:0009098">
    <property type="term" value="P:L-leucine biosynthetic process"/>
    <property type="evidence" value="ECO:0007669"/>
    <property type="project" value="UniProtKB-UniRule"/>
</dbReference>
<protein>
    <recommendedName>
        <fullName evidence="4 10">2-isopropylmalate synthase</fullName>
        <ecNumber evidence="4 10">2.3.3.13</ecNumber>
    </recommendedName>
    <alternativeName>
        <fullName evidence="10">Alpha-IPM synthase</fullName>
    </alternativeName>
    <alternativeName>
        <fullName evidence="10">Alpha-isopropylmalate synthase</fullName>
    </alternativeName>
</protein>
<evidence type="ECO:0000256" key="4">
    <source>
        <dbReference type="ARBA" id="ARBA00012973"/>
    </source>
</evidence>
<keyword evidence="10" id="KW-0963">Cytoplasm</keyword>
<dbReference type="InterPro" id="IPR013709">
    <property type="entry name" value="2-isopropylmalate_synth_dimer"/>
</dbReference>
<dbReference type="Proteomes" id="UP000294887">
    <property type="component" value="Unassembled WGS sequence"/>
</dbReference>
<evidence type="ECO:0000256" key="7">
    <source>
        <dbReference type="ARBA" id="ARBA00022679"/>
    </source>
</evidence>
<dbReference type="PROSITE" id="PS00816">
    <property type="entry name" value="AIPM_HOMOCIT_SYNTH_2"/>
    <property type="match status" value="1"/>
</dbReference>
<comment type="catalytic activity">
    <reaction evidence="1 10">
        <text>3-methyl-2-oxobutanoate + acetyl-CoA + H2O = (2S)-2-isopropylmalate + CoA + H(+)</text>
        <dbReference type="Rhea" id="RHEA:21524"/>
        <dbReference type="ChEBI" id="CHEBI:1178"/>
        <dbReference type="ChEBI" id="CHEBI:11851"/>
        <dbReference type="ChEBI" id="CHEBI:15377"/>
        <dbReference type="ChEBI" id="CHEBI:15378"/>
        <dbReference type="ChEBI" id="CHEBI:57287"/>
        <dbReference type="ChEBI" id="CHEBI:57288"/>
        <dbReference type="EC" id="2.3.3.13"/>
    </reaction>
</comment>
<dbReference type="PANTHER" id="PTHR46911">
    <property type="match status" value="1"/>
</dbReference>
<dbReference type="InterPro" id="IPR054692">
    <property type="entry name" value="LeuA-like_post-cat"/>
</dbReference>
<evidence type="ECO:0000256" key="8">
    <source>
        <dbReference type="ARBA" id="ARBA00022723"/>
    </source>
</evidence>
<comment type="function">
    <text evidence="10">Catalyzes the condensation of the acetyl group of acetyl-CoA with 3-methyl-2-oxobutanoate (2-ketoisovalerate) to form 3-carboxy-3-hydroxy-4-methylpentanoate (2-isopropylmalate).</text>
</comment>
<feature type="binding site" evidence="10">
    <location>
        <position position="246"/>
    </location>
    <ligand>
        <name>Mg(2+)</name>
        <dbReference type="ChEBI" id="CHEBI:18420"/>
    </ligand>
</feature>
<dbReference type="NCBIfam" id="NF002991">
    <property type="entry name" value="PRK03739.1"/>
    <property type="match status" value="1"/>
</dbReference>
<dbReference type="InterPro" id="IPR039371">
    <property type="entry name" value="LeuA_N_DRE-TIM"/>
</dbReference>
<evidence type="ECO:0000256" key="10">
    <source>
        <dbReference type="HAMAP-Rule" id="MF_00572"/>
    </source>
</evidence>